<keyword evidence="2" id="KW-0378">Hydrolase</keyword>
<dbReference type="AlphaFoldDB" id="A0A318KJY3"/>
<evidence type="ECO:0000313" key="2">
    <source>
        <dbReference type="EMBL" id="PXX75270.1"/>
    </source>
</evidence>
<protein>
    <submittedName>
        <fullName evidence="2">Putative alpha/beta hydrolase</fullName>
    </submittedName>
</protein>
<dbReference type="Proteomes" id="UP000247555">
    <property type="component" value="Unassembled WGS sequence"/>
</dbReference>
<feature type="domain" description="Serine aminopeptidase S33" evidence="1">
    <location>
        <begin position="49"/>
        <end position="120"/>
    </location>
</feature>
<dbReference type="SUPFAM" id="SSF53474">
    <property type="entry name" value="alpha/beta-Hydrolases"/>
    <property type="match status" value="1"/>
</dbReference>
<evidence type="ECO:0000313" key="3">
    <source>
        <dbReference type="Proteomes" id="UP000247555"/>
    </source>
</evidence>
<sequence>MSASQGAPAVQRLTLTAADGYTLTAHRFSPAGPARANLVMAGATAVPQKFYRRFAEFARQQGYDTLTLDYRGIGQSAPKSLRGFRMDYLDWGRLDLAAAVNLMHDPSRPLFMVGHSYGGHALGVLPNHQLLDAFYVFGTGSGWHGWMPPLERLRIVLLWNLVGPLVTRWKGYLPFKRMGMGENLPLDVYRQWKRWCSYPRYFFDDPARPELHEAFAQVRMPIVAANSLDDAWASPRSRDAFMQGYRNADWQAHTIQPDAHTGPIGHMGYFRPSSQRLWQEALDWFAQRKVMSAPPASAAIPPVVALLA</sequence>
<gene>
    <name evidence="2" type="ORF">DFR34_12643</name>
</gene>
<reference evidence="2 3" key="1">
    <citation type="submission" date="2018-05" db="EMBL/GenBank/DDBJ databases">
        <title>Genomic Encyclopedia of Type Strains, Phase IV (KMG-IV): sequencing the most valuable type-strain genomes for metagenomic binning, comparative biology and taxonomic classification.</title>
        <authorList>
            <person name="Goeker M."/>
        </authorList>
    </citation>
    <scope>NUCLEOTIDE SEQUENCE [LARGE SCALE GENOMIC DNA]</scope>
    <source>
        <strain evidence="2 3">DSM 29661</strain>
    </source>
</reference>
<dbReference type="Gene3D" id="3.40.50.1820">
    <property type="entry name" value="alpha/beta hydrolase"/>
    <property type="match status" value="1"/>
</dbReference>
<name>A0A318KJY3_9NEIS</name>
<dbReference type="InterPro" id="IPR029058">
    <property type="entry name" value="AB_hydrolase_fold"/>
</dbReference>
<dbReference type="OrthoDB" id="149912at2"/>
<organism evidence="2 3">
    <name type="scientific">Rivihabitans pingtungensis</name>
    <dbReference type="NCBI Taxonomy" id="1054498"/>
    <lineage>
        <taxon>Bacteria</taxon>
        <taxon>Pseudomonadati</taxon>
        <taxon>Pseudomonadota</taxon>
        <taxon>Betaproteobacteria</taxon>
        <taxon>Neisseriales</taxon>
        <taxon>Aquaspirillaceae</taxon>
        <taxon>Rivihabitans</taxon>
    </lineage>
</organism>
<dbReference type="GO" id="GO:0016787">
    <property type="term" value="F:hydrolase activity"/>
    <property type="evidence" value="ECO:0007669"/>
    <property type="project" value="UniProtKB-KW"/>
</dbReference>
<proteinExistence type="predicted"/>
<dbReference type="RefSeq" id="WP_110391888.1">
    <property type="nucleotide sequence ID" value="NZ_DAIMVG010000030.1"/>
</dbReference>
<comment type="caution">
    <text evidence="2">The sequence shown here is derived from an EMBL/GenBank/DDBJ whole genome shotgun (WGS) entry which is preliminary data.</text>
</comment>
<keyword evidence="3" id="KW-1185">Reference proteome</keyword>
<accession>A0A318KJY3</accession>
<dbReference type="InterPro" id="IPR017208">
    <property type="entry name" value="UCP037442_abhydr"/>
</dbReference>
<dbReference type="InterPro" id="IPR022742">
    <property type="entry name" value="Hydrolase_4"/>
</dbReference>
<evidence type="ECO:0000259" key="1">
    <source>
        <dbReference type="Pfam" id="PF12146"/>
    </source>
</evidence>
<dbReference type="PIRSF" id="PIRSF037442">
    <property type="entry name" value="UCP037442_abhydr"/>
    <property type="match status" value="1"/>
</dbReference>
<dbReference type="Pfam" id="PF12146">
    <property type="entry name" value="Hydrolase_4"/>
    <property type="match status" value="1"/>
</dbReference>
<dbReference type="EMBL" id="QJKI01000026">
    <property type="protein sequence ID" value="PXX75270.1"/>
    <property type="molecule type" value="Genomic_DNA"/>
</dbReference>